<dbReference type="InterPro" id="IPR046537">
    <property type="entry name" value="DUF6602"/>
</dbReference>
<evidence type="ECO:0000313" key="2">
    <source>
        <dbReference type="EMBL" id="QJY36244.1"/>
    </source>
</evidence>
<accession>A0AAE7AWF0</accession>
<gene>
    <name evidence="2" type="ORF">HOO69_06285</name>
</gene>
<dbReference type="Pfam" id="PF20247">
    <property type="entry name" value="DUF6602"/>
    <property type="match status" value="1"/>
</dbReference>
<sequence length="438" mass="49653">MIEKASEILEQFIATESQRVEGIKMPHMPTLGSAYEEITRQGIDSNFIIPKGLNLKVVSGFISVAGEMLPEQIDCMLVHGEGQRYGLTEQYIYDIELVLCIFEVKKTLNKTDFKDAFEHLSKIRQKFAQLFEKKLIEDDYEPDLTAASKFFSQITGKPAPEKYHNIHDLEPEDGILFYALVQECYAPASIIHGYGGYKTESGLRKAFVDILSEEKDSNGIGFGIPSFPTLVTANNFCLVKNNGFPYMALRGVNNWVTVSSTRHNPAYMMLEIIWSKISIYFDVSMPWKETLETENLSPLLTATGRKEGEQVGWWYKTTEPSEKMLQREAKVEWKPSFLSEAAITLTNLMLIRGGQFDVSESSGWLKDKFGATFGEVTEELLSSGYFMDDNGLIRPIESVSYIATFDDNSGVIATERKMLELWLAEREQDFVISVFAFM</sequence>
<evidence type="ECO:0000313" key="3">
    <source>
        <dbReference type="Proteomes" id="UP000501443"/>
    </source>
</evidence>
<organism evidence="2 3">
    <name type="scientific">Vibrio europaeus</name>
    <dbReference type="NCBI Taxonomy" id="300876"/>
    <lineage>
        <taxon>Bacteria</taxon>
        <taxon>Pseudomonadati</taxon>
        <taxon>Pseudomonadota</taxon>
        <taxon>Gammaproteobacteria</taxon>
        <taxon>Vibrionales</taxon>
        <taxon>Vibrionaceae</taxon>
        <taxon>Vibrio</taxon>
        <taxon>Vibrio oreintalis group</taxon>
    </lineage>
</organism>
<dbReference type="EMBL" id="CP053541">
    <property type="protein sequence ID" value="QJY36244.1"/>
    <property type="molecule type" value="Genomic_DNA"/>
</dbReference>
<name>A0AAE7AWF0_9VIBR</name>
<dbReference type="AlphaFoldDB" id="A0AAE7AWF0"/>
<dbReference type="Proteomes" id="UP000501443">
    <property type="component" value="Chromosome 1"/>
</dbReference>
<reference evidence="2 3" key="1">
    <citation type="submission" date="2020-05" db="EMBL/GenBank/DDBJ databases">
        <title>First description outside Europe of the emergent pathogen for shellfish aquaculture Vibrio europaeus.</title>
        <authorList>
            <person name="Dubert J."/>
            <person name="Rojas R."/>
        </authorList>
    </citation>
    <scope>NUCLEOTIDE SEQUENCE [LARGE SCALE GENOMIC DNA]</scope>
    <source>
        <strain evidence="2 3">NPI-1</strain>
    </source>
</reference>
<protein>
    <recommendedName>
        <fullName evidence="1">DUF6602 domain-containing protein</fullName>
    </recommendedName>
</protein>
<dbReference type="RefSeq" id="WP_171801604.1">
    <property type="nucleotide sequence ID" value="NZ_CP053541.1"/>
</dbReference>
<proteinExistence type="predicted"/>
<feature type="domain" description="DUF6602" evidence="1">
    <location>
        <begin position="25"/>
        <end position="125"/>
    </location>
</feature>
<evidence type="ECO:0000259" key="1">
    <source>
        <dbReference type="Pfam" id="PF20247"/>
    </source>
</evidence>